<organism evidence="1 2">
    <name type="scientific">Nocardia kruczakiae</name>
    <dbReference type="NCBI Taxonomy" id="261477"/>
    <lineage>
        <taxon>Bacteria</taxon>
        <taxon>Bacillati</taxon>
        <taxon>Actinomycetota</taxon>
        <taxon>Actinomycetes</taxon>
        <taxon>Mycobacteriales</taxon>
        <taxon>Nocardiaceae</taxon>
        <taxon>Nocardia</taxon>
    </lineage>
</organism>
<comment type="caution">
    <text evidence="1">The sequence shown here is derived from an EMBL/GenBank/DDBJ whole genome shotgun (WGS) entry which is preliminary data.</text>
</comment>
<sequence>MIHAPIGLFRETQRHYITLRDHVWRSGILGFTPVLDGQLSGDWIDFRTGHKRVHFTLTDSARMSAGDRASIQAVSESYGDHHVIDGDIFDTITDVALNLFLTAVERDDTDCAPIWRSWLEREGRETYAYLTADELLTAFAVHSAETAAAAPSVLMPVRPEDIFVRDRRYYNRFLTKNLANPLSDAKQMVLFQNIPVTDSEALHKALTTIRQHCSKPSLARVHTAIHTRG</sequence>
<reference evidence="1 2" key="1">
    <citation type="submission" date="2023-07" db="EMBL/GenBank/DDBJ databases">
        <title>Sorghum-associated microbial communities from plants grown in Nebraska, USA.</title>
        <authorList>
            <person name="Schachtman D."/>
        </authorList>
    </citation>
    <scope>NUCLEOTIDE SEQUENCE [LARGE SCALE GENOMIC DNA]</scope>
    <source>
        <strain evidence="1 2">4272</strain>
    </source>
</reference>
<evidence type="ECO:0000313" key="1">
    <source>
        <dbReference type="EMBL" id="MDR7172854.1"/>
    </source>
</evidence>
<dbReference type="Proteomes" id="UP001251217">
    <property type="component" value="Unassembled WGS sequence"/>
</dbReference>
<dbReference type="EMBL" id="JAVDWW010000015">
    <property type="protein sequence ID" value="MDR7172854.1"/>
    <property type="molecule type" value="Genomic_DNA"/>
</dbReference>
<protein>
    <recommendedName>
        <fullName evidence="3">DUF1828 domain-containing protein</fullName>
    </recommendedName>
</protein>
<proteinExistence type="predicted"/>
<name>A0ABU1XQP3_9NOCA</name>
<dbReference type="RefSeq" id="WP_310408092.1">
    <property type="nucleotide sequence ID" value="NZ_JAVDWW010000015.1"/>
</dbReference>
<keyword evidence="2" id="KW-1185">Reference proteome</keyword>
<accession>A0ABU1XQP3</accession>
<evidence type="ECO:0000313" key="2">
    <source>
        <dbReference type="Proteomes" id="UP001251217"/>
    </source>
</evidence>
<evidence type="ECO:0008006" key="3">
    <source>
        <dbReference type="Google" id="ProtNLM"/>
    </source>
</evidence>
<gene>
    <name evidence="1" type="ORF">J2W56_006620</name>
</gene>